<dbReference type="SUPFAM" id="SSF89550">
    <property type="entry name" value="PHP domain-like"/>
    <property type="match status" value="1"/>
</dbReference>
<reference evidence="1 2" key="1">
    <citation type="journal article" date="2019" name="Nat. Microbiol.">
        <title>Wide diversity of methane and short-chain alkane metabolisms in uncultured archaea.</title>
        <authorList>
            <person name="Borrel G."/>
            <person name="Adam P.S."/>
            <person name="McKay L.J."/>
            <person name="Chen L.X."/>
            <person name="Sierra-Garcia I.N."/>
            <person name="Sieber C.M."/>
            <person name="Letourneur Q."/>
            <person name="Ghozlane A."/>
            <person name="Andersen G.L."/>
            <person name="Li W.J."/>
            <person name="Hallam S.J."/>
            <person name="Muyzer G."/>
            <person name="de Oliveira V.M."/>
            <person name="Inskeep W.P."/>
            <person name="Banfield J.F."/>
            <person name="Gribaldo S."/>
        </authorList>
    </citation>
    <scope>NUCLEOTIDE SEQUENCE [LARGE SCALE GENOMIC DNA]</scope>
    <source>
        <strain evidence="1">NM1b</strain>
    </source>
</reference>
<dbReference type="PANTHER" id="PTHR36928:SF1">
    <property type="entry name" value="PHOSPHATASE YCDX-RELATED"/>
    <property type="match status" value="1"/>
</dbReference>
<sequence>MNSELEGITLLKGVEVNILPDGSLDYPDDLLEEFDFVVAGTHQNFRKNVTERVLAAMDNPNADVIAHPTGSPLSGIVGHKIDLDTFYPRFFLL</sequence>
<dbReference type="Proteomes" id="UP000320766">
    <property type="component" value="Unassembled WGS sequence"/>
</dbReference>
<gene>
    <name evidence="1" type="ORF">EF807_01830</name>
</gene>
<dbReference type="EMBL" id="RXIL01000032">
    <property type="protein sequence ID" value="RZN72011.1"/>
    <property type="molecule type" value="Genomic_DNA"/>
</dbReference>
<dbReference type="Gene3D" id="3.20.20.140">
    <property type="entry name" value="Metal-dependent hydrolases"/>
    <property type="match status" value="1"/>
</dbReference>
<dbReference type="AlphaFoldDB" id="A0A520KY59"/>
<proteinExistence type="predicted"/>
<dbReference type="InterPro" id="IPR050243">
    <property type="entry name" value="PHP_phosphatase"/>
</dbReference>
<dbReference type="PANTHER" id="PTHR36928">
    <property type="entry name" value="PHOSPHATASE YCDX-RELATED"/>
    <property type="match status" value="1"/>
</dbReference>
<accession>A0A520KY59</accession>
<protein>
    <submittedName>
        <fullName evidence="1">Uncharacterized protein</fullName>
    </submittedName>
</protein>
<dbReference type="GO" id="GO:0008270">
    <property type="term" value="F:zinc ion binding"/>
    <property type="evidence" value="ECO:0007669"/>
    <property type="project" value="TreeGrafter"/>
</dbReference>
<name>A0A520KY59_9EURY</name>
<comment type="caution">
    <text evidence="1">The sequence shown here is derived from an EMBL/GenBank/DDBJ whole genome shotgun (WGS) entry which is preliminary data.</text>
</comment>
<dbReference type="GO" id="GO:0005829">
    <property type="term" value="C:cytosol"/>
    <property type="evidence" value="ECO:0007669"/>
    <property type="project" value="TreeGrafter"/>
</dbReference>
<organism evidence="1 2">
    <name type="scientific">Candidatus Methanolliviera hydrocarbonicum</name>
    <dbReference type="NCBI Taxonomy" id="2491085"/>
    <lineage>
        <taxon>Archaea</taxon>
        <taxon>Methanobacteriati</taxon>
        <taxon>Methanobacteriota</taxon>
        <taxon>Candidatus Methanoliparia</taxon>
        <taxon>Candidatus Methanoliparales</taxon>
        <taxon>Candidatus Methanollivieraceae</taxon>
        <taxon>Candidatus Methanolliviera</taxon>
    </lineage>
</organism>
<dbReference type="InterPro" id="IPR016195">
    <property type="entry name" value="Pol/histidinol_Pase-like"/>
</dbReference>
<evidence type="ECO:0000313" key="2">
    <source>
        <dbReference type="Proteomes" id="UP000320766"/>
    </source>
</evidence>
<dbReference type="GO" id="GO:0042578">
    <property type="term" value="F:phosphoric ester hydrolase activity"/>
    <property type="evidence" value="ECO:0007669"/>
    <property type="project" value="TreeGrafter"/>
</dbReference>
<evidence type="ECO:0000313" key="1">
    <source>
        <dbReference type="EMBL" id="RZN72011.1"/>
    </source>
</evidence>